<evidence type="ECO:0000313" key="1">
    <source>
        <dbReference type="EMBL" id="MPC86732.1"/>
    </source>
</evidence>
<protein>
    <submittedName>
        <fullName evidence="1">Uncharacterized protein</fullName>
    </submittedName>
</protein>
<accession>A0A5B7IS86</accession>
<sequence>MKICYGSRGRGCQGVSATVEGEQRDGERQLWMVSKGACMRNVSGAYSRKVEMPCSCNKLVYYRSSFASYTRG</sequence>
<proteinExistence type="predicted"/>
<reference evidence="1 2" key="1">
    <citation type="submission" date="2019-05" db="EMBL/GenBank/DDBJ databases">
        <title>Another draft genome of Portunus trituberculatus and its Hox gene families provides insights of decapod evolution.</title>
        <authorList>
            <person name="Jeong J.-H."/>
            <person name="Song I."/>
            <person name="Kim S."/>
            <person name="Choi T."/>
            <person name="Kim D."/>
            <person name="Ryu S."/>
            <person name="Kim W."/>
        </authorList>
    </citation>
    <scope>NUCLEOTIDE SEQUENCE [LARGE SCALE GENOMIC DNA]</scope>
    <source>
        <tissue evidence="1">Muscle</tissue>
    </source>
</reference>
<dbReference type="AlphaFoldDB" id="A0A5B7IS86"/>
<dbReference type="EMBL" id="VSRR010072331">
    <property type="protein sequence ID" value="MPC86732.1"/>
    <property type="molecule type" value="Genomic_DNA"/>
</dbReference>
<gene>
    <name evidence="1" type="ORF">E2C01_081568</name>
</gene>
<comment type="caution">
    <text evidence="1">The sequence shown here is derived from an EMBL/GenBank/DDBJ whole genome shotgun (WGS) entry which is preliminary data.</text>
</comment>
<evidence type="ECO:0000313" key="2">
    <source>
        <dbReference type="Proteomes" id="UP000324222"/>
    </source>
</evidence>
<name>A0A5B7IS86_PORTR</name>
<dbReference type="Proteomes" id="UP000324222">
    <property type="component" value="Unassembled WGS sequence"/>
</dbReference>
<keyword evidence="2" id="KW-1185">Reference proteome</keyword>
<organism evidence="1 2">
    <name type="scientific">Portunus trituberculatus</name>
    <name type="common">Swimming crab</name>
    <name type="synonym">Neptunus trituberculatus</name>
    <dbReference type="NCBI Taxonomy" id="210409"/>
    <lineage>
        <taxon>Eukaryota</taxon>
        <taxon>Metazoa</taxon>
        <taxon>Ecdysozoa</taxon>
        <taxon>Arthropoda</taxon>
        <taxon>Crustacea</taxon>
        <taxon>Multicrustacea</taxon>
        <taxon>Malacostraca</taxon>
        <taxon>Eumalacostraca</taxon>
        <taxon>Eucarida</taxon>
        <taxon>Decapoda</taxon>
        <taxon>Pleocyemata</taxon>
        <taxon>Brachyura</taxon>
        <taxon>Eubrachyura</taxon>
        <taxon>Portunoidea</taxon>
        <taxon>Portunidae</taxon>
        <taxon>Portuninae</taxon>
        <taxon>Portunus</taxon>
    </lineage>
</organism>